<dbReference type="PANTHER" id="PTHR24416:SF617">
    <property type="entry name" value="RET ONCOGENE, ISOFORM A"/>
    <property type="match status" value="1"/>
</dbReference>
<dbReference type="GO" id="GO:0043235">
    <property type="term" value="C:receptor complex"/>
    <property type="evidence" value="ECO:0000318"/>
    <property type="project" value="GO_Central"/>
</dbReference>
<dbReference type="GO" id="GO:0004714">
    <property type="term" value="F:transmembrane receptor protein tyrosine kinase activity"/>
    <property type="evidence" value="ECO:0000318"/>
    <property type="project" value="GO_Central"/>
</dbReference>
<dbReference type="InterPro" id="IPR050122">
    <property type="entry name" value="RTK"/>
</dbReference>
<dbReference type="InterPro" id="IPR000719">
    <property type="entry name" value="Prot_kinase_dom"/>
</dbReference>
<dbReference type="Pfam" id="PF07714">
    <property type="entry name" value="PK_Tyr_Ser-Thr"/>
    <property type="match status" value="1"/>
</dbReference>
<reference evidence="3" key="2">
    <citation type="journal article" date="2013" name="Nature">
        <title>Insights into bilaterian evolution from three spiralian genomes.</title>
        <authorList>
            <person name="Simakov O."/>
            <person name="Marletaz F."/>
            <person name="Cho S.J."/>
            <person name="Edsinger-Gonzales E."/>
            <person name="Havlak P."/>
            <person name="Hellsten U."/>
            <person name="Kuo D.H."/>
            <person name="Larsson T."/>
            <person name="Lv J."/>
            <person name="Arendt D."/>
            <person name="Savage R."/>
            <person name="Osoegawa K."/>
            <person name="de Jong P."/>
            <person name="Grimwood J."/>
            <person name="Chapman J.A."/>
            <person name="Shapiro H."/>
            <person name="Aerts A."/>
            <person name="Otillar R.P."/>
            <person name="Terry A.Y."/>
            <person name="Boore J.L."/>
            <person name="Grigoriev I.V."/>
            <person name="Lindberg D.R."/>
            <person name="Seaver E.C."/>
            <person name="Weisblat D.A."/>
            <person name="Putnam N.H."/>
            <person name="Rokhsar D.S."/>
        </authorList>
    </citation>
    <scope>NUCLEOTIDE SEQUENCE</scope>
</reference>
<dbReference type="Gene3D" id="1.10.510.10">
    <property type="entry name" value="Transferase(Phosphotransferase) domain 1"/>
    <property type="match status" value="1"/>
</dbReference>
<feature type="domain" description="Protein kinase" evidence="1">
    <location>
        <begin position="1"/>
        <end position="267"/>
    </location>
</feature>
<keyword evidence="3" id="KW-1185">Reference proteome</keyword>
<protein>
    <recommendedName>
        <fullName evidence="1">Protein kinase domain-containing protein</fullName>
    </recommendedName>
</protein>
<evidence type="ECO:0000259" key="1">
    <source>
        <dbReference type="PROSITE" id="PS50011"/>
    </source>
</evidence>
<dbReference type="PIRSF" id="PIRSF000654">
    <property type="entry name" value="Integrin-linked_kinase"/>
    <property type="match status" value="1"/>
</dbReference>
<sequence>MGEGEFGKVVMAKLKVQHSKNHTEIIDVAVKMLKDCTSAGEYRDLLSEFNLLQQVNHENVIRLIGVCRSPTAPLYIIVEFCKYGSLGSYLRKFRVNWRYSKSSDDDNNPDNSTGHGRCDLLKFCLHIASGMQYLNSMHIVHRDLAARNILVGENRIAKISDFGLSRDVYEGDAYFKTSKGPLPVRWMAPESLYSRTYTTMSDVWSYGIVLWEIITMGSNPYPGISCEKLMDLLKEGYRMKKPLSCSDELFDVISSCWNDDPRLRPSF</sequence>
<dbReference type="InterPro" id="IPR008266">
    <property type="entry name" value="Tyr_kinase_AS"/>
</dbReference>
<dbReference type="EnsemblMetazoa" id="HelroT133652">
    <property type="protein sequence ID" value="HelroP133652"/>
    <property type="gene ID" value="HelroG133652"/>
</dbReference>
<dbReference type="InterPro" id="IPR020635">
    <property type="entry name" value="Tyr_kinase_cat_dom"/>
</dbReference>
<dbReference type="CTD" id="20196221"/>
<dbReference type="PRINTS" id="PR00109">
    <property type="entry name" value="TYRKINASE"/>
</dbReference>
<dbReference type="SUPFAM" id="SSF56112">
    <property type="entry name" value="Protein kinase-like (PK-like)"/>
    <property type="match status" value="1"/>
</dbReference>
<dbReference type="EMBL" id="AMQM01001942">
    <property type="status" value="NOT_ANNOTATED_CDS"/>
    <property type="molecule type" value="Genomic_DNA"/>
</dbReference>
<dbReference type="GO" id="GO:0007169">
    <property type="term" value="P:cell surface receptor protein tyrosine kinase signaling pathway"/>
    <property type="evidence" value="ECO:0000318"/>
    <property type="project" value="GO_Central"/>
</dbReference>
<dbReference type="GO" id="GO:0005886">
    <property type="term" value="C:plasma membrane"/>
    <property type="evidence" value="ECO:0000318"/>
    <property type="project" value="GO_Central"/>
</dbReference>
<organism evidence="2 3">
    <name type="scientific">Helobdella robusta</name>
    <name type="common">Californian leech</name>
    <dbReference type="NCBI Taxonomy" id="6412"/>
    <lineage>
        <taxon>Eukaryota</taxon>
        <taxon>Metazoa</taxon>
        <taxon>Spiralia</taxon>
        <taxon>Lophotrochozoa</taxon>
        <taxon>Annelida</taxon>
        <taxon>Clitellata</taxon>
        <taxon>Hirudinea</taxon>
        <taxon>Rhynchobdellida</taxon>
        <taxon>Glossiphoniidae</taxon>
        <taxon>Helobdella</taxon>
    </lineage>
</organism>
<dbReference type="SMART" id="SM00219">
    <property type="entry name" value="TyrKc"/>
    <property type="match status" value="1"/>
</dbReference>
<reference evidence="3" key="1">
    <citation type="submission" date="2012-12" db="EMBL/GenBank/DDBJ databases">
        <authorList>
            <person name="Hellsten U."/>
            <person name="Grimwood J."/>
            <person name="Chapman J.A."/>
            <person name="Shapiro H."/>
            <person name="Aerts A."/>
            <person name="Otillar R.P."/>
            <person name="Terry A.Y."/>
            <person name="Boore J.L."/>
            <person name="Simakov O."/>
            <person name="Marletaz F."/>
            <person name="Cho S.-J."/>
            <person name="Edsinger-Gonzales E."/>
            <person name="Havlak P."/>
            <person name="Kuo D.-H."/>
            <person name="Larsson T."/>
            <person name="Lv J."/>
            <person name="Arendt D."/>
            <person name="Savage R."/>
            <person name="Osoegawa K."/>
            <person name="de Jong P."/>
            <person name="Lindberg D.R."/>
            <person name="Seaver E.C."/>
            <person name="Weisblat D.A."/>
            <person name="Putnam N.H."/>
            <person name="Grigoriev I.V."/>
            <person name="Rokhsar D.S."/>
        </authorList>
    </citation>
    <scope>NUCLEOTIDE SEQUENCE</scope>
</reference>
<dbReference type="eggNOG" id="KOG0200">
    <property type="taxonomic scope" value="Eukaryota"/>
</dbReference>
<dbReference type="OrthoDB" id="5984265at2759"/>
<dbReference type="AlphaFoldDB" id="T1EI21"/>
<dbReference type="KEGG" id="hro:HELRODRAFT_133652"/>
<dbReference type="STRING" id="6412.T1EI21"/>
<dbReference type="InterPro" id="IPR011009">
    <property type="entry name" value="Kinase-like_dom_sf"/>
</dbReference>
<proteinExistence type="predicted"/>
<dbReference type="PROSITE" id="PS00109">
    <property type="entry name" value="PROTEIN_KINASE_TYR"/>
    <property type="match status" value="1"/>
</dbReference>
<reference evidence="2" key="3">
    <citation type="submission" date="2015-06" db="UniProtKB">
        <authorList>
            <consortium name="EnsemblMetazoa"/>
        </authorList>
    </citation>
    <scope>IDENTIFICATION</scope>
</reference>
<dbReference type="PANTHER" id="PTHR24416">
    <property type="entry name" value="TYROSINE-PROTEIN KINASE RECEPTOR"/>
    <property type="match status" value="1"/>
</dbReference>
<dbReference type="GO" id="GO:0005524">
    <property type="term" value="F:ATP binding"/>
    <property type="evidence" value="ECO:0007669"/>
    <property type="project" value="UniProtKB-UniRule"/>
</dbReference>
<dbReference type="CDD" id="cd00192">
    <property type="entry name" value="PTKc"/>
    <property type="match status" value="1"/>
</dbReference>
<gene>
    <name evidence="2" type="primary">20196221</name>
</gene>
<dbReference type="InterPro" id="IPR001245">
    <property type="entry name" value="Ser-Thr/Tyr_kinase_cat_dom"/>
</dbReference>
<evidence type="ECO:0000313" key="3">
    <source>
        <dbReference type="Proteomes" id="UP000015101"/>
    </source>
</evidence>
<accession>T1EI21</accession>
<name>T1EI21_HELRO</name>
<dbReference type="Proteomes" id="UP000015101">
    <property type="component" value="Unassembled WGS sequence"/>
</dbReference>
<dbReference type="HOGENOM" id="CLU_000288_7_40_1"/>
<evidence type="ECO:0000313" key="2">
    <source>
        <dbReference type="EnsemblMetazoa" id="HelroP133652"/>
    </source>
</evidence>
<dbReference type="PROSITE" id="PS50011">
    <property type="entry name" value="PROTEIN_KINASE_DOM"/>
    <property type="match status" value="1"/>
</dbReference>
<dbReference type="OMA" id="DIVTSCW"/>
<dbReference type="Gene3D" id="3.30.200.20">
    <property type="entry name" value="Phosphorylase Kinase, domain 1"/>
    <property type="match status" value="1"/>
</dbReference>